<name>A0A2G1DKM4_9BACT</name>
<dbReference type="CDD" id="cd01672">
    <property type="entry name" value="TMPK"/>
    <property type="match status" value="1"/>
</dbReference>
<organism evidence="11 12">
    <name type="scientific">Malaciobacter molluscorum LMG 25693</name>
    <dbReference type="NCBI Taxonomy" id="870501"/>
    <lineage>
        <taxon>Bacteria</taxon>
        <taxon>Pseudomonadati</taxon>
        <taxon>Campylobacterota</taxon>
        <taxon>Epsilonproteobacteria</taxon>
        <taxon>Campylobacterales</taxon>
        <taxon>Arcobacteraceae</taxon>
        <taxon>Malaciobacter</taxon>
    </lineage>
</organism>
<dbReference type="Proteomes" id="UP000221222">
    <property type="component" value="Unassembled WGS sequence"/>
</dbReference>
<dbReference type="AlphaFoldDB" id="A0A2G1DKM4"/>
<dbReference type="GO" id="GO:0005524">
    <property type="term" value="F:ATP binding"/>
    <property type="evidence" value="ECO:0007669"/>
    <property type="project" value="UniProtKB-UniRule"/>
</dbReference>
<dbReference type="PANTHER" id="PTHR10344:SF4">
    <property type="entry name" value="UMP-CMP KINASE 2, MITOCHONDRIAL"/>
    <property type="match status" value="1"/>
</dbReference>
<evidence type="ECO:0000256" key="8">
    <source>
        <dbReference type="HAMAP-Rule" id="MF_00165"/>
    </source>
</evidence>
<dbReference type="GO" id="GO:0006227">
    <property type="term" value="P:dUDP biosynthetic process"/>
    <property type="evidence" value="ECO:0007669"/>
    <property type="project" value="TreeGrafter"/>
</dbReference>
<evidence type="ECO:0000256" key="7">
    <source>
        <dbReference type="ARBA" id="ARBA00048743"/>
    </source>
</evidence>
<keyword evidence="12" id="KW-1185">Reference proteome</keyword>
<comment type="function">
    <text evidence="8">Phosphorylation of dTMP to form dTDP in both de novo and salvage pathways of dTTP synthesis.</text>
</comment>
<dbReference type="EMBL" id="NXFY01000002">
    <property type="protein sequence ID" value="PHO19075.1"/>
    <property type="molecule type" value="Genomic_DNA"/>
</dbReference>
<evidence type="ECO:0000259" key="9">
    <source>
        <dbReference type="Pfam" id="PF02223"/>
    </source>
</evidence>
<evidence type="ECO:0000313" key="12">
    <source>
        <dbReference type="Proteomes" id="UP000221222"/>
    </source>
</evidence>
<evidence type="ECO:0000256" key="2">
    <source>
        <dbReference type="ARBA" id="ARBA00022679"/>
    </source>
</evidence>
<evidence type="ECO:0000256" key="5">
    <source>
        <dbReference type="ARBA" id="ARBA00022777"/>
    </source>
</evidence>
<dbReference type="NCBIfam" id="TIGR00041">
    <property type="entry name" value="DTMP_kinase"/>
    <property type="match status" value="1"/>
</dbReference>
<evidence type="ECO:0000313" key="10">
    <source>
        <dbReference type="EMBL" id="AXX92653.1"/>
    </source>
</evidence>
<reference evidence="11 12" key="1">
    <citation type="submission" date="2017-09" db="EMBL/GenBank/DDBJ databases">
        <title>Arcobacter canalis sp. nov., a new species isolated from a water canal contaminated with urban sewage.</title>
        <authorList>
            <person name="Perez-Cataluna A."/>
            <person name="Salas-Masso N."/>
            <person name="Figueras M.J."/>
        </authorList>
    </citation>
    <scope>NUCLEOTIDE SEQUENCE [LARGE SCALE GENOMIC DNA]</scope>
    <source>
        <strain evidence="11 12">F98-3</strain>
    </source>
</reference>
<gene>
    <name evidence="8 10" type="primary">tmk</name>
    <name evidence="10" type="ORF">AMOL_1688</name>
    <name evidence="11" type="ORF">CPU12_02175</name>
</gene>
<keyword evidence="6 8" id="KW-0067">ATP-binding</keyword>
<keyword evidence="4 8" id="KW-0547">Nucleotide-binding</keyword>
<comment type="similarity">
    <text evidence="1 8">Belongs to the thymidylate kinase family.</text>
</comment>
<proteinExistence type="inferred from homology"/>
<dbReference type="GO" id="GO:0006233">
    <property type="term" value="P:dTDP biosynthetic process"/>
    <property type="evidence" value="ECO:0007669"/>
    <property type="project" value="InterPro"/>
</dbReference>
<dbReference type="EMBL" id="CP032098">
    <property type="protein sequence ID" value="AXX92653.1"/>
    <property type="molecule type" value="Genomic_DNA"/>
</dbReference>
<dbReference type="PANTHER" id="PTHR10344">
    <property type="entry name" value="THYMIDYLATE KINASE"/>
    <property type="match status" value="1"/>
</dbReference>
<evidence type="ECO:0000313" key="11">
    <source>
        <dbReference type="EMBL" id="PHO19075.1"/>
    </source>
</evidence>
<evidence type="ECO:0000256" key="1">
    <source>
        <dbReference type="ARBA" id="ARBA00009776"/>
    </source>
</evidence>
<dbReference type="RefSeq" id="WP_099341435.1">
    <property type="nucleotide sequence ID" value="NZ_CP032098.1"/>
</dbReference>
<evidence type="ECO:0000256" key="6">
    <source>
        <dbReference type="ARBA" id="ARBA00022840"/>
    </source>
</evidence>
<evidence type="ECO:0000256" key="3">
    <source>
        <dbReference type="ARBA" id="ARBA00022727"/>
    </source>
</evidence>
<dbReference type="InterPro" id="IPR027417">
    <property type="entry name" value="P-loop_NTPase"/>
</dbReference>
<dbReference type="KEGG" id="amol:AMOL_1688"/>
<dbReference type="InterPro" id="IPR018094">
    <property type="entry name" value="Thymidylate_kinase"/>
</dbReference>
<accession>A0A2G1DKM4</accession>
<sequence length="188" mass="21290">MYIVIEGIDTAGKSTQLDILANKYKDAVFTKEPGGTKIGSKLRQMVLGGEAKSKLAEMFLFLADRAEHMQEIVNKNKNKIVISDRSMISGIAYAKHLPLDDVIKLNLLATENTLPSHVILLKLSKEELKKRLSLKEHDSIESRGIDYLIDIQNRMEETIKKLNLNYIFIDASLSIEKISKNIEDFLNE</sequence>
<feature type="domain" description="Thymidylate kinase-like" evidence="9">
    <location>
        <begin position="5"/>
        <end position="182"/>
    </location>
</feature>
<keyword evidence="3 8" id="KW-0545">Nucleotide biosynthesis</keyword>
<dbReference type="Gene3D" id="3.40.50.300">
    <property type="entry name" value="P-loop containing nucleotide triphosphate hydrolases"/>
    <property type="match status" value="1"/>
</dbReference>
<keyword evidence="5 8" id="KW-0418">Kinase</keyword>
<dbReference type="GO" id="GO:0005829">
    <property type="term" value="C:cytosol"/>
    <property type="evidence" value="ECO:0007669"/>
    <property type="project" value="TreeGrafter"/>
</dbReference>
<dbReference type="SUPFAM" id="SSF52540">
    <property type="entry name" value="P-loop containing nucleoside triphosphate hydrolases"/>
    <property type="match status" value="1"/>
</dbReference>
<protein>
    <recommendedName>
        <fullName evidence="8">Thymidylate kinase</fullName>
        <ecNumber evidence="8">2.7.4.9</ecNumber>
    </recommendedName>
    <alternativeName>
        <fullName evidence="8">dTMP kinase</fullName>
    </alternativeName>
</protein>
<evidence type="ECO:0000313" key="13">
    <source>
        <dbReference type="Proteomes" id="UP000262712"/>
    </source>
</evidence>
<dbReference type="HAMAP" id="MF_00165">
    <property type="entry name" value="Thymidylate_kinase"/>
    <property type="match status" value="1"/>
</dbReference>
<dbReference type="GO" id="GO:0006235">
    <property type="term" value="P:dTTP biosynthetic process"/>
    <property type="evidence" value="ECO:0007669"/>
    <property type="project" value="UniProtKB-UniRule"/>
</dbReference>
<comment type="catalytic activity">
    <reaction evidence="7 8">
        <text>dTMP + ATP = dTDP + ADP</text>
        <dbReference type="Rhea" id="RHEA:13517"/>
        <dbReference type="ChEBI" id="CHEBI:30616"/>
        <dbReference type="ChEBI" id="CHEBI:58369"/>
        <dbReference type="ChEBI" id="CHEBI:63528"/>
        <dbReference type="ChEBI" id="CHEBI:456216"/>
        <dbReference type="EC" id="2.7.4.9"/>
    </reaction>
</comment>
<feature type="binding site" evidence="8">
    <location>
        <begin position="7"/>
        <end position="14"/>
    </location>
    <ligand>
        <name>ATP</name>
        <dbReference type="ChEBI" id="CHEBI:30616"/>
    </ligand>
</feature>
<reference evidence="10 13" key="2">
    <citation type="submission" date="2018-08" db="EMBL/GenBank/DDBJ databases">
        <title>Complete genome of the Arcobacter molluscorum type strain LMG 25693.</title>
        <authorList>
            <person name="Miller W.G."/>
            <person name="Yee E."/>
            <person name="Bono J.L."/>
        </authorList>
    </citation>
    <scope>NUCLEOTIDE SEQUENCE [LARGE SCALE GENOMIC DNA]</scope>
    <source>
        <strain evidence="10 13">CECT 7696</strain>
    </source>
</reference>
<evidence type="ECO:0000256" key="4">
    <source>
        <dbReference type="ARBA" id="ARBA00022741"/>
    </source>
</evidence>
<keyword evidence="2 8" id="KW-0808">Transferase</keyword>
<dbReference type="EC" id="2.7.4.9" evidence="8"/>
<dbReference type="Proteomes" id="UP000262712">
    <property type="component" value="Chromosome"/>
</dbReference>
<dbReference type="InterPro" id="IPR039430">
    <property type="entry name" value="Thymidylate_kin-like_dom"/>
</dbReference>
<dbReference type="Pfam" id="PF02223">
    <property type="entry name" value="Thymidylate_kin"/>
    <property type="match status" value="1"/>
</dbReference>
<dbReference type="GO" id="GO:0004798">
    <property type="term" value="F:dTMP kinase activity"/>
    <property type="evidence" value="ECO:0007669"/>
    <property type="project" value="UniProtKB-UniRule"/>
</dbReference>